<reference evidence="1 2" key="1">
    <citation type="journal article" date="2023" name="Science">
        <title>Complex scaffold remodeling in plant triterpene biosynthesis.</title>
        <authorList>
            <person name="De La Pena R."/>
            <person name="Hodgson H."/>
            <person name="Liu J.C."/>
            <person name="Stephenson M.J."/>
            <person name="Martin A.C."/>
            <person name="Owen C."/>
            <person name="Harkess A."/>
            <person name="Leebens-Mack J."/>
            <person name="Jimenez L.E."/>
            <person name="Osbourn A."/>
            <person name="Sattely E.S."/>
        </authorList>
    </citation>
    <scope>NUCLEOTIDE SEQUENCE [LARGE SCALE GENOMIC DNA]</scope>
    <source>
        <strain evidence="2">cv. JPN11</strain>
        <tissue evidence="1">Leaf</tissue>
    </source>
</reference>
<proteinExistence type="predicted"/>
<dbReference type="EMBL" id="CM051406">
    <property type="protein sequence ID" value="KAJ4702845.1"/>
    <property type="molecule type" value="Genomic_DNA"/>
</dbReference>
<name>A0ACC1WUN9_MELAZ</name>
<gene>
    <name evidence="1" type="ORF">OWV82_022832</name>
</gene>
<evidence type="ECO:0000313" key="1">
    <source>
        <dbReference type="EMBL" id="KAJ4702845.1"/>
    </source>
</evidence>
<accession>A0ACC1WUN9</accession>
<sequence length="206" mass="23043">MFDSMPNPSVSSRNDMLSGYSQNENHKEAIKLFGEMQFPGVQPDPLTFAIILSLCAAMGFLEAGKQVHVASLKAAFPVDKIDGCLLGNNGFGNEVVCLYKDMIASGFKPNEILIDEMPYKDDPVVWDVLLNFGQVHANMRLAKRAAEELFRLDPKNSVLYSLLANIYSSPGRWDNLRSIREQVNKNHVVKYPACSWVENKNAMLDL</sequence>
<evidence type="ECO:0000313" key="2">
    <source>
        <dbReference type="Proteomes" id="UP001164539"/>
    </source>
</evidence>
<comment type="caution">
    <text evidence="1">The sequence shown here is derived from an EMBL/GenBank/DDBJ whole genome shotgun (WGS) entry which is preliminary data.</text>
</comment>
<dbReference type="Proteomes" id="UP001164539">
    <property type="component" value="Chromosome 13"/>
</dbReference>
<organism evidence="1 2">
    <name type="scientific">Melia azedarach</name>
    <name type="common">Chinaberry tree</name>
    <dbReference type="NCBI Taxonomy" id="155640"/>
    <lineage>
        <taxon>Eukaryota</taxon>
        <taxon>Viridiplantae</taxon>
        <taxon>Streptophyta</taxon>
        <taxon>Embryophyta</taxon>
        <taxon>Tracheophyta</taxon>
        <taxon>Spermatophyta</taxon>
        <taxon>Magnoliopsida</taxon>
        <taxon>eudicotyledons</taxon>
        <taxon>Gunneridae</taxon>
        <taxon>Pentapetalae</taxon>
        <taxon>rosids</taxon>
        <taxon>malvids</taxon>
        <taxon>Sapindales</taxon>
        <taxon>Meliaceae</taxon>
        <taxon>Melia</taxon>
    </lineage>
</organism>
<keyword evidence="2" id="KW-1185">Reference proteome</keyword>
<protein>
    <submittedName>
        <fullName evidence="1">Pentatricopeptide repeat</fullName>
    </submittedName>
</protein>